<reference evidence="2" key="1">
    <citation type="submission" date="2017-10" db="EMBL/GenBank/DDBJ databases">
        <authorList>
            <person name="Gaisin V.A."/>
            <person name="Rysina M.S."/>
            <person name="Grouzdev D.S."/>
        </authorList>
    </citation>
    <scope>NUCLEOTIDE SEQUENCE [LARGE SCALE GENOMIC DNA]</scope>
    <source>
        <strain evidence="2">V1</strain>
    </source>
</reference>
<dbReference type="OrthoDB" id="598260at2"/>
<evidence type="ECO:0000313" key="2">
    <source>
        <dbReference type="Proteomes" id="UP000246278"/>
    </source>
</evidence>
<name>A0A317T9X7_9CHLB</name>
<protein>
    <recommendedName>
        <fullName evidence="3">DUF5052 domain-containing protein</fullName>
    </recommendedName>
</protein>
<dbReference type="AlphaFoldDB" id="A0A317T9X7"/>
<proteinExistence type="predicted"/>
<dbReference type="Proteomes" id="UP000246278">
    <property type="component" value="Unassembled WGS sequence"/>
</dbReference>
<gene>
    <name evidence="1" type="ORF">CR164_01270</name>
</gene>
<organism evidence="1 2">
    <name type="scientific">Prosthecochloris marina</name>
    <dbReference type="NCBI Taxonomy" id="2017681"/>
    <lineage>
        <taxon>Bacteria</taxon>
        <taxon>Pseudomonadati</taxon>
        <taxon>Chlorobiota</taxon>
        <taxon>Chlorobiia</taxon>
        <taxon>Chlorobiales</taxon>
        <taxon>Chlorobiaceae</taxon>
        <taxon>Prosthecochloris</taxon>
    </lineage>
</organism>
<dbReference type="RefSeq" id="WP_110022101.1">
    <property type="nucleotide sequence ID" value="NZ_PDNZ01000001.1"/>
</dbReference>
<dbReference type="PROSITE" id="PS51257">
    <property type="entry name" value="PROKAR_LIPOPROTEIN"/>
    <property type="match status" value="1"/>
</dbReference>
<keyword evidence="2" id="KW-1185">Reference proteome</keyword>
<evidence type="ECO:0000313" key="1">
    <source>
        <dbReference type="EMBL" id="PWW83220.1"/>
    </source>
</evidence>
<sequence>MKTKGIKTTAIVCLLTMFLLGGCSQKFQRGVKDFQSKWVGLKRKVTVYSASGEPVKIYEGRIDIEPTEYGNKIKFAHDGNMVLIFNMGVVVEELE</sequence>
<evidence type="ECO:0008006" key="3">
    <source>
        <dbReference type="Google" id="ProtNLM"/>
    </source>
</evidence>
<comment type="caution">
    <text evidence="1">The sequence shown here is derived from an EMBL/GenBank/DDBJ whole genome shotgun (WGS) entry which is preliminary data.</text>
</comment>
<accession>A0A317T9X7</accession>
<dbReference type="EMBL" id="PDNZ01000001">
    <property type="protein sequence ID" value="PWW83220.1"/>
    <property type="molecule type" value="Genomic_DNA"/>
</dbReference>